<dbReference type="InterPro" id="IPR029413">
    <property type="entry name" value="RG-lyase_II"/>
</dbReference>
<dbReference type="OMA" id="THNEDFN"/>
<dbReference type="CDD" id="cd10316">
    <property type="entry name" value="RGL4_M"/>
    <property type="match status" value="1"/>
</dbReference>
<comment type="caution">
    <text evidence="4">The sequence shown here is derived from an EMBL/GenBank/DDBJ whole genome shotgun (WGS) entry which is preliminary data.</text>
</comment>
<dbReference type="InterPro" id="IPR029411">
    <property type="entry name" value="RG-lyase_III"/>
</dbReference>
<dbReference type="PANTHER" id="PTHR32018">
    <property type="entry name" value="RHAMNOGALACTURONATE LYASE FAMILY PROTEIN"/>
    <property type="match status" value="1"/>
</dbReference>
<dbReference type="SUPFAM" id="SSF49452">
    <property type="entry name" value="Starch-binding domain-like"/>
    <property type="match status" value="1"/>
</dbReference>
<evidence type="ECO:0000313" key="5">
    <source>
        <dbReference type="Proteomes" id="UP000825935"/>
    </source>
</evidence>
<feature type="domain" description="Rhamnogalacturonan lyase" evidence="2">
    <location>
        <begin position="284"/>
        <end position="472"/>
    </location>
</feature>
<evidence type="ECO:0000259" key="3">
    <source>
        <dbReference type="Pfam" id="PF14686"/>
    </source>
</evidence>
<dbReference type="Pfam" id="PF14683">
    <property type="entry name" value="CBM-like"/>
    <property type="match status" value="1"/>
</dbReference>
<dbReference type="InterPro" id="IPR010325">
    <property type="entry name" value="Rhamnogal_lyase"/>
</dbReference>
<dbReference type="Gene3D" id="2.60.120.260">
    <property type="entry name" value="Galactose-binding domain-like"/>
    <property type="match status" value="1"/>
</dbReference>
<dbReference type="PANTHER" id="PTHR32018:SF1">
    <property type="entry name" value="RHAMNOGALACTURONAN ENDOLYASE"/>
    <property type="match status" value="1"/>
</dbReference>
<evidence type="ECO:0000256" key="1">
    <source>
        <dbReference type="ARBA" id="ARBA00022729"/>
    </source>
</evidence>
<keyword evidence="1" id="KW-0732">Signal</keyword>
<dbReference type="OrthoDB" id="2130367at2759"/>
<dbReference type="InterPro" id="IPR008979">
    <property type="entry name" value="Galactose-bd-like_sf"/>
</dbReference>
<evidence type="ECO:0008006" key="6">
    <source>
        <dbReference type="Google" id="ProtNLM"/>
    </source>
</evidence>
<accession>A0A8T2TAI9</accession>
<sequence>MALDNSKQRVMPSPDDRLPDRCQQLCYPEAVLLLNPENPILTGEVDDKYQYSRENKISMPHGWISQESAIGFWVLTPSFEFRNGGITKQNLTSHVGPTSLSVFHSGHYVGTSLYAQFRNGEAWRKVFGPVRIYLNTSQENDLEVDLWEDAKRQNIAETQAWPYHWPSSNEYLKDEERGTIKGRLQVEDRFAYKTVFPAAGAKLGLAAPGEAGSWQLDSKGYQFWTEADKDGNFIITNIIPGEYCLYGWVPNVLGEYKKDGLISMKSGVLEIGELIYQPPRHGQTVWEIGTPDRTAEGFFIPDPNPIYVNKLFINHPERYRQYGLWLQYSESYPDDDLVFYIGKSDPTRDWFFAHVCRIKDGSLLPTTWKIMFQLDNILENGNYKLQIALASANLATLQVRVNDESTTSTPLFEVEELGFDNAIARHGIHGVYHLLSVDITWKLLKIGQNCIYLTQANTKNCLVGLMYDYLRLEEPAESLH</sequence>
<dbReference type="GO" id="GO:0030246">
    <property type="term" value="F:carbohydrate binding"/>
    <property type="evidence" value="ECO:0007669"/>
    <property type="project" value="InterPro"/>
</dbReference>
<dbReference type="InterPro" id="IPR013784">
    <property type="entry name" value="Carb-bd-like_fold"/>
</dbReference>
<evidence type="ECO:0000259" key="2">
    <source>
        <dbReference type="Pfam" id="PF14683"/>
    </source>
</evidence>
<dbReference type="EMBL" id="CM035419">
    <property type="protein sequence ID" value="KAH7414753.1"/>
    <property type="molecule type" value="Genomic_DNA"/>
</dbReference>
<feature type="domain" description="Rhamnogalacturonan lyase" evidence="3">
    <location>
        <begin position="199"/>
        <end position="260"/>
    </location>
</feature>
<dbReference type="Pfam" id="PF14686">
    <property type="entry name" value="fn3_3"/>
    <property type="match status" value="1"/>
</dbReference>
<keyword evidence="5" id="KW-1185">Reference proteome</keyword>
<protein>
    <recommendedName>
        <fullName evidence="6">Rhamnogalacturonan endolyase</fullName>
    </recommendedName>
</protein>
<gene>
    <name evidence="4" type="ORF">KP509_14G009000</name>
</gene>
<dbReference type="SUPFAM" id="SSF49785">
    <property type="entry name" value="Galactose-binding domain-like"/>
    <property type="match status" value="1"/>
</dbReference>
<evidence type="ECO:0000313" key="4">
    <source>
        <dbReference type="EMBL" id="KAH7414753.1"/>
    </source>
</evidence>
<organism evidence="4 5">
    <name type="scientific">Ceratopteris richardii</name>
    <name type="common">Triangle waterfern</name>
    <dbReference type="NCBI Taxonomy" id="49495"/>
    <lineage>
        <taxon>Eukaryota</taxon>
        <taxon>Viridiplantae</taxon>
        <taxon>Streptophyta</taxon>
        <taxon>Embryophyta</taxon>
        <taxon>Tracheophyta</taxon>
        <taxon>Polypodiopsida</taxon>
        <taxon>Polypodiidae</taxon>
        <taxon>Polypodiales</taxon>
        <taxon>Pteridineae</taxon>
        <taxon>Pteridaceae</taxon>
        <taxon>Parkerioideae</taxon>
        <taxon>Ceratopteris</taxon>
    </lineage>
</organism>
<name>A0A8T2TAI9_CERRI</name>
<dbReference type="AlphaFoldDB" id="A0A8T2TAI9"/>
<dbReference type="Proteomes" id="UP000825935">
    <property type="component" value="Chromosome 14"/>
</dbReference>
<dbReference type="Gene3D" id="2.60.40.1120">
    <property type="entry name" value="Carboxypeptidase-like, regulatory domain"/>
    <property type="match status" value="1"/>
</dbReference>
<proteinExistence type="predicted"/>
<reference evidence="4" key="1">
    <citation type="submission" date="2021-08" db="EMBL/GenBank/DDBJ databases">
        <title>WGS assembly of Ceratopteris richardii.</title>
        <authorList>
            <person name="Marchant D.B."/>
            <person name="Chen G."/>
            <person name="Jenkins J."/>
            <person name="Shu S."/>
            <person name="Leebens-Mack J."/>
            <person name="Grimwood J."/>
            <person name="Schmutz J."/>
            <person name="Soltis P."/>
            <person name="Soltis D."/>
            <person name="Chen Z.-H."/>
        </authorList>
    </citation>
    <scope>NUCLEOTIDE SEQUENCE</scope>
    <source>
        <strain evidence="4">Whitten #5841</strain>
        <tissue evidence="4">Leaf</tissue>
    </source>
</reference>
<dbReference type="Pfam" id="PF06045">
    <property type="entry name" value="Rhamnogal_lyase"/>
    <property type="match status" value="1"/>
</dbReference>
<dbReference type="CDD" id="cd10317">
    <property type="entry name" value="RGL4_C"/>
    <property type="match status" value="1"/>
</dbReference>
<dbReference type="InterPro" id="IPR051850">
    <property type="entry name" value="Polysacch_Lyase_4"/>
</dbReference>